<dbReference type="AlphaFoldDB" id="A0A419S9Q0"/>
<protein>
    <submittedName>
        <fullName evidence="2">DUF5116 domain-containing protein</fullName>
    </submittedName>
</protein>
<dbReference type="Pfam" id="PF14292">
    <property type="entry name" value="SusE"/>
    <property type="match status" value="1"/>
</dbReference>
<evidence type="ECO:0000313" key="2">
    <source>
        <dbReference type="EMBL" id="RKD18608.1"/>
    </source>
</evidence>
<dbReference type="PROSITE" id="PS51257">
    <property type="entry name" value="PROKAR_LIPOPROTEIN"/>
    <property type="match status" value="1"/>
</dbReference>
<evidence type="ECO:0000259" key="1">
    <source>
        <dbReference type="Pfam" id="PF14292"/>
    </source>
</evidence>
<accession>A0A419S9Q0</accession>
<keyword evidence="3" id="KW-1185">Reference proteome</keyword>
<reference evidence="2 3" key="1">
    <citation type="submission" date="2016-07" db="EMBL/GenBank/DDBJ databases">
        <title>Genome of Pelobium manganitolerans.</title>
        <authorList>
            <person name="Wu S."/>
            <person name="Wang G."/>
        </authorList>
    </citation>
    <scope>NUCLEOTIDE SEQUENCE [LARGE SCALE GENOMIC DNA]</scope>
    <source>
        <strain evidence="2 3">YS-25</strain>
    </source>
</reference>
<organism evidence="2 3">
    <name type="scientific">Pelobium manganitolerans</name>
    <dbReference type="NCBI Taxonomy" id="1842495"/>
    <lineage>
        <taxon>Bacteria</taxon>
        <taxon>Pseudomonadati</taxon>
        <taxon>Bacteroidota</taxon>
        <taxon>Sphingobacteriia</taxon>
        <taxon>Sphingobacteriales</taxon>
        <taxon>Sphingobacteriaceae</taxon>
        <taxon>Pelobium</taxon>
    </lineage>
</organism>
<comment type="caution">
    <text evidence="2">The sequence shown here is derived from an EMBL/GenBank/DDBJ whole genome shotgun (WGS) entry which is preliminary data.</text>
</comment>
<feature type="domain" description="SusE outer membrane protein" evidence="1">
    <location>
        <begin position="29"/>
        <end position="132"/>
    </location>
</feature>
<dbReference type="EMBL" id="MBTA01000004">
    <property type="protein sequence ID" value="RKD18608.1"/>
    <property type="molecule type" value="Genomic_DNA"/>
</dbReference>
<evidence type="ECO:0000313" key="3">
    <source>
        <dbReference type="Proteomes" id="UP000283433"/>
    </source>
</evidence>
<dbReference type="Gene3D" id="2.60.40.3620">
    <property type="match status" value="3"/>
</dbReference>
<dbReference type="OrthoDB" id="975117at2"/>
<dbReference type="InterPro" id="IPR025970">
    <property type="entry name" value="SusE"/>
</dbReference>
<proteinExistence type="predicted"/>
<dbReference type="RefSeq" id="WP_120180785.1">
    <property type="nucleotide sequence ID" value="NZ_MBTA01000004.1"/>
</dbReference>
<dbReference type="GO" id="GO:0019867">
    <property type="term" value="C:outer membrane"/>
    <property type="evidence" value="ECO:0007669"/>
    <property type="project" value="InterPro"/>
</dbReference>
<name>A0A419S9Q0_9SPHI</name>
<gene>
    <name evidence="2" type="ORF">BCY91_14805</name>
</gene>
<dbReference type="GO" id="GO:2001070">
    <property type="term" value="F:starch binding"/>
    <property type="evidence" value="ECO:0007669"/>
    <property type="project" value="InterPro"/>
</dbReference>
<dbReference type="Proteomes" id="UP000283433">
    <property type="component" value="Unassembled WGS sequence"/>
</dbReference>
<sequence>MKTIDKIFIALLFLFPFILFSCKKDLSETFKDTGEQKLALSADVDSLTLDVSNPTGKAVKFSWTRGSNQGTNAGITYQFQLALAGTNFQNSFSVDLEKGTNTLEYTHEELNAILTEDISLNFDTEADLEARIIATVAVEGMEPQVSETLNLFAKTYKPIAKTLFLIGPATAGGWSADDATPMNVVAGTAGGFTWQGKLNAGELKFITTLGQFLPSYTKGDNDQQLYLRETDSQPDDKFNIPATGVYQITLNIITKVISIEAKDAPQYGQLWFVGGFTGWNFEPMENDMLDPFVFHFNAELNSSNATDEFKIATVGNSFDGDKVFLRPAVNGQGAGTNLDVVKLSGDENPEDNKWKIAPGVYKIKLDLRTMKIDIVKYNPFPVIYLVGGATSIGWDIANALPMTALSGNPYKFTWTGPLGTDELKFTCDKKTDWSGAFFLASTANKQPSGTVEPMVYSPAGSGTDYKWKISSAGTYTIELDQLQETVKITKQ</sequence>